<dbReference type="AlphaFoldDB" id="A0A164EXV1"/>
<feature type="region of interest" description="Disordered" evidence="1">
    <location>
        <begin position="23"/>
        <end position="54"/>
    </location>
</feature>
<gene>
    <name evidence="2" type="ORF">APZ42_008011</name>
</gene>
<protein>
    <submittedName>
        <fullName evidence="2">Uncharacterized protein</fullName>
    </submittedName>
</protein>
<dbReference type="OrthoDB" id="6375458at2759"/>
<evidence type="ECO:0000256" key="1">
    <source>
        <dbReference type="SAM" id="MobiDB-lite"/>
    </source>
</evidence>
<dbReference type="EMBL" id="LRGB01022212">
    <property type="protein sequence ID" value="KZR97233.1"/>
    <property type="molecule type" value="Genomic_DNA"/>
</dbReference>
<comment type="caution">
    <text evidence="2">The sequence shown here is derived from an EMBL/GenBank/DDBJ whole genome shotgun (WGS) entry which is preliminary data.</text>
</comment>
<evidence type="ECO:0000313" key="2">
    <source>
        <dbReference type="EMBL" id="KZR97233.1"/>
    </source>
</evidence>
<organism evidence="2 3">
    <name type="scientific">Daphnia magna</name>
    <dbReference type="NCBI Taxonomy" id="35525"/>
    <lineage>
        <taxon>Eukaryota</taxon>
        <taxon>Metazoa</taxon>
        <taxon>Ecdysozoa</taxon>
        <taxon>Arthropoda</taxon>
        <taxon>Crustacea</taxon>
        <taxon>Branchiopoda</taxon>
        <taxon>Diplostraca</taxon>
        <taxon>Cladocera</taxon>
        <taxon>Anomopoda</taxon>
        <taxon>Daphniidae</taxon>
        <taxon>Daphnia</taxon>
    </lineage>
</organism>
<feature type="non-terminal residue" evidence="2">
    <location>
        <position position="66"/>
    </location>
</feature>
<proteinExistence type="predicted"/>
<dbReference type="Proteomes" id="UP000076858">
    <property type="component" value="Unassembled WGS sequence"/>
</dbReference>
<accession>A0A164EXV1</accession>
<feature type="compositionally biased region" description="Basic residues" evidence="1">
    <location>
        <begin position="31"/>
        <end position="41"/>
    </location>
</feature>
<reference evidence="2 3" key="1">
    <citation type="submission" date="2016-03" db="EMBL/GenBank/DDBJ databases">
        <title>EvidentialGene: Evidence-directed Construction of Genes on Genomes.</title>
        <authorList>
            <person name="Gilbert D.G."/>
            <person name="Choi J.-H."/>
            <person name="Mockaitis K."/>
            <person name="Colbourne J."/>
            <person name="Pfrender M."/>
        </authorList>
    </citation>
    <scope>NUCLEOTIDE SEQUENCE [LARGE SCALE GENOMIC DNA]</scope>
    <source>
        <strain evidence="2 3">Xinb3</strain>
        <tissue evidence="2">Complete organism</tissue>
    </source>
</reference>
<feature type="non-terminal residue" evidence="2">
    <location>
        <position position="1"/>
    </location>
</feature>
<sequence length="66" mass="7783">TPNKDESHPDRVPNVKYNADLITSKEDAKNKLQRRLRKCNRKQVESKDQQSSTPSDLLLHQLVHFW</sequence>
<keyword evidence="3" id="KW-1185">Reference proteome</keyword>
<name>A0A164EXV1_9CRUS</name>
<evidence type="ECO:0000313" key="3">
    <source>
        <dbReference type="Proteomes" id="UP000076858"/>
    </source>
</evidence>